<dbReference type="OrthoDB" id="340227at2759"/>
<evidence type="ECO:0000313" key="5">
    <source>
        <dbReference type="EMBL" id="KAE8010666.1"/>
    </source>
</evidence>
<dbReference type="InterPro" id="IPR036388">
    <property type="entry name" value="WH-like_DNA-bd_sf"/>
</dbReference>
<protein>
    <recommendedName>
        <fullName evidence="4">HTH La-type RNA-binding domain-containing protein</fullName>
    </recommendedName>
</protein>
<dbReference type="GO" id="GO:0005737">
    <property type="term" value="C:cytoplasm"/>
    <property type="evidence" value="ECO:0007669"/>
    <property type="project" value="UniProtKB-ARBA"/>
</dbReference>
<dbReference type="SMART" id="SM00715">
    <property type="entry name" value="LA"/>
    <property type="match status" value="1"/>
</dbReference>
<dbReference type="AlphaFoldDB" id="A0A5N6QV26"/>
<dbReference type="Pfam" id="PF05383">
    <property type="entry name" value="La"/>
    <property type="match status" value="1"/>
</dbReference>
<dbReference type="FunFam" id="1.10.10.10:FF:000131">
    <property type="entry name" value="la-related protein 1B isoform X2"/>
    <property type="match status" value="1"/>
</dbReference>
<dbReference type="Gene3D" id="1.10.10.10">
    <property type="entry name" value="Winged helix-like DNA-binding domain superfamily/Winged helix DNA-binding domain"/>
    <property type="match status" value="1"/>
</dbReference>
<dbReference type="GO" id="GO:0003723">
    <property type="term" value="F:RNA binding"/>
    <property type="evidence" value="ECO:0007669"/>
    <property type="project" value="UniProtKB-UniRule"/>
</dbReference>
<dbReference type="InterPro" id="IPR006630">
    <property type="entry name" value="La_HTH"/>
</dbReference>
<accession>A0A5N6QV26</accession>
<feature type="compositionally biased region" description="Basic residues" evidence="3">
    <location>
        <begin position="255"/>
        <end position="264"/>
    </location>
</feature>
<feature type="compositionally biased region" description="Low complexity" evidence="3">
    <location>
        <begin position="170"/>
        <end position="188"/>
    </location>
</feature>
<gene>
    <name evidence="5" type="ORF">FH972_007017</name>
</gene>
<dbReference type="PANTHER" id="PTHR22792:SF132">
    <property type="entry name" value="LA-RELATED PROTEIN 1"/>
    <property type="match status" value="1"/>
</dbReference>
<dbReference type="InterPro" id="IPR045180">
    <property type="entry name" value="La_dom_prot"/>
</dbReference>
<proteinExistence type="predicted"/>
<feature type="compositionally biased region" description="Low complexity" evidence="3">
    <location>
        <begin position="1"/>
        <end position="17"/>
    </location>
</feature>
<evidence type="ECO:0000313" key="6">
    <source>
        <dbReference type="Proteomes" id="UP000327013"/>
    </source>
</evidence>
<feature type="region of interest" description="Disordered" evidence="3">
    <location>
        <begin position="1"/>
        <end position="303"/>
    </location>
</feature>
<sequence>MATNGSANNTNSASSANQSPRHSTGDNTIGSPQSRRAPRPVTSPAPWTHIVRGEPEPIAAAPSSPSNTTSLSSSTSSMAAIEPGVASLGAEEGLGEGSENGLNGNAGKRPAWNKPSNGPGPEVGPVMGGAVSWPALSESTRASAKLPSESLKGLSDIGSPVAISQGTGATPSSSQKQNSNNVNPNSTSGHNVPSRQRTIKRTSASTSSNGGLSHQQQAPAGVVIETALNNPSPKDHMQRSGFGSQSHSGNDHPPHRNSFRHRNGGSHPRGDGSHNHGYGGRRDQDRGNQDWNTHRNFPGRDTHMHQQRVVPRFIRPPPPPPNSAPFIPPPPMRPFGAPIGFPELPPQVVYVATPPPDSIRGMPFVAPIPPHAVFLPAPDPQLHTKIVTQIDYYFSDENLIKDTYLRHNMDDQGWVPIKLIAGFNKVMHLTENIQHIVDALRASSILEVQGDKVRRRHDWRRWIMPPAVQFPNTSGQQTYGKSSHDMLTAQVQNMALEQKTADLSSARGQSDVRAEAFQGGLQSGDLSNQLQLSGGTRTDRGSTQAGSERN</sequence>
<evidence type="ECO:0000256" key="2">
    <source>
        <dbReference type="PROSITE-ProRule" id="PRU00332"/>
    </source>
</evidence>
<organism evidence="5 6">
    <name type="scientific">Carpinus fangiana</name>
    <dbReference type="NCBI Taxonomy" id="176857"/>
    <lineage>
        <taxon>Eukaryota</taxon>
        <taxon>Viridiplantae</taxon>
        <taxon>Streptophyta</taxon>
        <taxon>Embryophyta</taxon>
        <taxon>Tracheophyta</taxon>
        <taxon>Spermatophyta</taxon>
        <taxon>Magnoliopsida</taxon>
        <taxon>eudicotyledons</taxon>
        <taxon>Gunneridae</taxon>
        <taxon>Pentapetalae</taxon>
        <taxon>rosids</taxon>
        <taxon>fabids</taxon>
        <taxon>Fagales</taxon>
        <taxon>Betulaceae</taxon>
        <taxon>Carpinus</taxon>
    </lineage>
</organism>
<feature type="compositionally biased region" description="Low complexity" evidence="3">
    <location>
        <begin position="56"/>
        <end position="107"/>
    </location>
</feature>
<dbReference type="InterPro" id="IPR036390">
    <property type="entry name" value="WH_DNA-bd_sf"/>
</dbReference>
<dbReference type="PANTHER" id="PTHR22792">
    <property type="entry name" value="LUPUS LA PROTEIN-RELATED"/>
    <property type="match status" value="1"/>
</dbReference>
<dbReference type="SUPFAM" id="SSF46785">
    <property type="entry name" value="Winged helix' DNA-binding domain"/>
    <property type="match status" value="1"/>
</dbReference>
<dbReference type="CDD" id="cd07323">
    <property type="entry name" value="LAM"/>
    <property type="match status" value="1"/>
</dbReference>
<evidence type="ECO:0000259" key="4">
    <source>
        <dbReference type="PROSITE" id="PS50961"/>
    </source>
</evidence>
<dbReference type="PROSITE" id="PS50961">
    <property type="entry name" value="HTH_LA"/>
    <property type="match status" value="1"/>
</dbReference>
<reference evidence="5 6" key="1">
    <citation type="submission" date="2019-06" db="EMBL/GenBank/DDBJ databases">
        <title>A chromosomal-level reference genome of Carpinus fangiana (Coryloideae, Betulaceae).</title>
        <authorList>
            <person name="Yang X."/>
            <person name="Wang Z."/>
            <person name="Zhang L."/>
            <person name="Hao G."/>
            <person name="Liu J."/>
            <person name="Yang Y."/>
        </authorList>
    </citation>
    <scope>NUCLEOTIDE SEQUENCE [LARGE SCALE GENOMIC DNA]</scope>
    <source>
        <strain evidence="5">Cfa_2016G</strain>
        <tissue evidence="5">Leaf</tissue>
    </source>
</reference>
<evidence type="ECO:0000256" key="1">
    <source>
        <dbReference type="ARBA" id="ARBA00022884"/>
    </source>
</evidence>
<feature type="domain" description="HTH La-type RNA-binding" evidence="4">
    <location>
        <begin position="376"/>
        <end position="465"/>
    </location>
</feature>
<dbReference type="EMBL" id="CM017322">
    <property type="protein sequence ID" value="KAE8010666.1"/>
    <property type="molecule type" value="Genomic_DNA"/>
</dbReference>
<feature type="region of interest" description="Disordered" evidence="3">
    <location>
        <begin position="501"/>
        <end position="550"/>
    </location>
</feature>
<feature type="compositionally biased region" description="Low complexity" evidence="3">
    <location>
        <begin position="119"/>
        <end position="131"/>
    </location>
</feature>
<feature type="compositionally biased region" description="Polar residues" evidence="3">
    <location>
        <begin position="524"/>
        <end position="550"/>
    </location>
</feature>
<keyword evidence="1 2" id="KW-0694">RNA-binding</keyword>
<keyword evidence="6" id="KW-1185">Reference proteome</keyword>
<feature type="compositionally biased region" description="Polar residues" evidence="3">
    <location>
        <begin position="189"/>
        <end position="218"/>
    </location>
</feature>
<dbReference type="Proteomes" id="UP000327013">
    <property type="component" value="Chromosome 2"/>
</dbReference>
<name>A0A5N6QV26_9ROSI</name>
<feature type="compositionally biased region" description="Polar residues" evidence="3">
    <location>
        <begin position="18"/>
        <end position="34"/>
    </location>
</feature>
<feature type="compositionally biased region" description="Basic and acidic residues" evidence="3">
    <location>
        <begin position="268"/>
        <end position="288"/>
    </location>
</feature>
<evidence type="ECO:0000256" key="3">
    <source>
        <dbReference type="SAM" id="MobiDB-lite"/>
    </source>
</evidence>